<proteinExistence type="predicted"/>
<protein>
    <submittedName>
        <fullName evidence="1">Uncharacterized protein</fullName>
    </submittedName>
</protein>
<reference evidence="1" key="1">
    <citation type="submission" date="2023-10" db="EMBL/GenBank/DDBJ databases">
        <authorList>
            <person name="Chen Y."/>
            <person name="Shah S."/>
            <person name="Dougan E. K."/>
            <person name="Thang M."/>
            <person name="Chan C."/>
        </authorList>
    </citation>
    <scope>NUCLEOTIDE SEQUENCE [LARGE SCALE GENOMIC DNA]</scope>
</reference>
<accession>A0ABN9WRW6</accession>
<sequence length="187" mass="20863">MVYILVVLGTYSVSSFDFLSKEVGQIEANRYVAAKQNMRCSALCGAGAAASPFVPHYDSQYEPTRSSLRRRFDDLLFLWVQEPADSDKLRVALMETLKLGLDREYISHGAIAELFVSLADDPLLCPAASYRSEKLEAWLKQTLKHRRRLTSDLQGRDISFEAIDRGNSLESGDSLQAALLRTASPVD</sequence>
<dbReference type="EMBL" id="CAUYUJ010019004">
    <property type="protein sequence ID" value="CAK0887955.1"/>
    <property type="molecule type" value="Genomic_DNA"/>
</dbReference>
<evidence type="ECO:0000313" key="2">
    <source>
        <dbReference type="Proteomes" id="UP001189429"/>
    </source>
</evidence>
<keyword evidence="2" id="KW-1185">Reference proteome</keyword>
<organism evidence="1 2">
    <name type="scientific">Prorocentrum cordatum</name>
    <dbReference type="NCBI Taxonomy" id="2364126"/>
    <lineage>
        <taxon>Eukaryota</taxon>
        <taxon>Sar</taxon>
        <taxon>Alveolata</taxon>
        <taxon>Dinophyceae</taxon>
        <taxon>Prorocentrales</taxon>
        <taxon>Prorocentraceae</taxon>
        <taxon>Prorocentrum</taxon>
    </lineage>
</organism>
<name>A0ABN9WRW6_9DINO</name>
<evidence type="ECO:0000313" key="1">
    <source>
        <dbReference type="EMBL" id="CAK0887955.1"/>
    </source>
</evidence>
<dbReference type="Proteomes" id="UP001189429">
    <property type="component" value="Unassembled WGS sequence"/>
</dbReference>
<comment type="caution">
    <text evidence="1">The sequence shown here is derived from an EMBL/GenBank/DDBJ whole genome shotgun (WGS) entry which is preliminary data.</text>
</comment>
<gene>
    <name evidence="1" type="ORF">PCOR1329_LOCUS68848</name>
</gene>